<dbReference type="NCBIfam" id="NF041278">
    <property type="entry name" value="CmcJ_NvfI_EfuI"/>
    <property type="match status" value="1"/>
</dbReference>
<comment type="similarity">
    <text evidence="1">Belongs to the asaB hydroxylase/desaturase family.</text>
</comment>
<accession>H0ELV6</accession>
<dbReference type="AlphaFoldDB" id="H0ELV6"/>
<keyword evidence="3" id="KW-1185">Reference proteome</keyword>
<dbReference type="EMBL" id="AGUE01000080">
    <property type="protein sequence ID" value="EHL00493.1"/>
    <property type="molecule type" value="Genomic_DNA"/>
</dbReference>
<evidence type="ECO:0000313" key="3">
    <source>
        <dbReference type="Proteomes" id="UP000005446"/>
    </source>
</evidence>
<dbReference type="PANTHER" id="PTHR34598:SF3">
    <property type="entry name" value="OXIDOREDUCTASE AN1597"/>
    <property type="match status" value="1"/>
</dbReference>
<comment type="caution">
    <text evidence="2">The sequence shown here is derived from an EMBL/GenBank/DDBJ whole genome shotgun (WGS) entry which is preliminary data.</text>
</comment>
<protein>
    <submittedName>
        <fullName evidence="2">Uncharacterized protein</fullName>
    </submittedName>
</protein>
<dbReference type="InParanoid" id="H0ELV6"/>
<sequence>MLYIRLEDTSEAMARMHAAMFAQGQQKDLSASRLRVVNVWRPLLNTVEEYPLALCDGSTVHPDDLVASDLIVDSYRGENLQPLYRNYYKWHFLSNQTKDEVLLIKMYDSSSSVKAKSRLPAYIA</sequence>
<evidence type="ECO:0000313" key="2">
    <source>
        <dbReference type="EMBL" id="EHL00493.1"/>
    </source>
</evidence>
<dbReference type="InterPro" id="IPR044053">
    <property type="entry name" value="AsaB-like"/>
</dbReference>
<dbReference type="HOGENOM" id="CLU_2004162_0_0_1"/>
<dbReference type="PANTHER" id="PTHR34598">
    <property type="entry name" value="BLL6449 PROTEIN"/>
    <property type="match status" value="1"/>
</dbReference>
<gene>
    <name evidence="2" type="ORF">M7I_3579</name>
</gene>
<dbReference type="Proteomes" id="UP000005446">
    <property type="component" value="Unassembled WGS sequence"/>
</dbReference>
<dbReference type="OrthoDB" id="412788at2759"/>
<name>H0ELV6_GLAL7</name>
<organism evidence="2 3">
    <name type="scientific">Glarea lozoyensis (strain ATCC 74030 / MF5533)</name>
    <dbReference type="NCBI Taxonomy" id="1104152"/>
    <lineage>
        <taxon>Eukaryota</taxon>
        <taxon>Fungi</taxon>
        <taxon>Dikarya</taxon>
        <taxon>Ascomycota</taxon>
        <taxon>Pezizomycotina</taxon>
        <taxon>Leotiomycetes</taxon>
        <taxon>Helotiales</taxon>
        <taxon>Helotiaceae</taxon>
        <taxon>Glarea</taxon>
    </lineage>
</organism>
<reference evidence="2 3" key="1">
    <citation type="journal article" date="2012" name="Eukaryot. Cell">
        <title>Genome sequence of the fungus Glarea lozoyensis: the first genome sequence of a species from the Helotiaceae family.</title>
        <authorList>
            <person name="Youssar L."/>
            <person name="Gruening B.A."/>
            <person name="Erxleben A."/>
            <person name="Guenther S."/>
            <person name="Huettel W."/>
        </authorList>
    </citation>
    <scope>NUCLEOTIDE SEQUENCE [LARGE SCALE GENOMIC DNA]</scope>
    <source>
        <strain evidence="3">ATCC 74030 / MF5533</strain>
    </source>
</reference>
<dbReference type="GO" id="GO:0016491">
    <property type="term" value="F:oxidoreductase activity"/>
    <property type="evidence" value="ECO:0007669"/>
    <property type="project" value="InterPro"/>
</dbReference>
<proteinExistence type="inferred from homology"/>
<evidence type="ECO:0000256" key="1">
    <source>
        <dbReference type="ARBA" id="ARBA00023604"/>
    </source>
</evidence>